<dbReference type="EC" id="2.7.7.70" evidence="1"/>
<keyword evidence="3 9" id="KW-0548">Nucleotidyltransferase</keyword>
<dbReference type="GO" id="GO:0016779">
    <property type="term" value="F:nucleotidyltransferase activity"/>
    <property type="evidence" value="ECO:0007669"/>
    <property type="project" value="UniProtKB-KW"/>
</dbReference>
<dbReference type="InterPro" id="IPR014729">
    <property type="entry name" value="Rossmann-like_a/b/a_fold"/>
</dbReference>
<reference evidence="9" key="1">
    <citation type="journal article" date="2020" name="mSystems">
        <title>Genome- and Community-Level Interaction Insights into Carbon Utilization and Element Cycling Functions of Hydrothermarchaeota in Hydrothermal Sediment.</title>
        <authorList>
            <person name="Zhou Z."/>
            <person name="Liu Y."/>
            <person name="Xu W."/>
            <person name="Pan J."/>
            <person name="Luo Z.H."/>
            <person name="Li M."/>
        </authorList>
    </citation>
    <scope>NUCLEOTIDE SEQUENCE [LARGE SCALE GENOMIC DNA]</scope>
    <source>
        <strain evidence="9">SpSt-780</strain>
    </source>
</reference>
<evidence type="ECO:0000256" key="3">
    <source>
        <dbReference type="ARBA" id="ARBA00022695"/>
    </source>
</evidence>
<dbReference type="InterPro" id="IPR011914">
    <property type="entry name" value="RfaE_dom_II"/>
</dbReference>
<evidence type="ECO:0000256" key="4">
    <source>
        <dbReference type="ARBA" id="ARBA00022741"/>
    </source>
</evidence>
<dbReference type="Pfam" id="PF01467">
    <property type="entry name" value="CTP_transf_like"/>
    <property type="match status" value="1"/>
</dbReference>
<dbReference type="GO" id="GO:0005524">
    <property type="term" value="F:ATP binding"/>
    <property type="evidence" value="ECO:0007669"/>
    <property type="project" value="UniProtKB-KW"/>
</dbReference>
<evidence type="ECO:0000256" key="1">
    <source>
        <dbReference type="ARBA" id="ARBA00012519"/>
    </source>
</evidence>
<dbReference type="PANTHER" id="PTHR43793">
    <property type="entry name" value="FAD SYNTHASE"/>
    <property type="match status" value="1"/>
</dbReference>
<dbReference type="NCBIfam" id="TIGR00125">
    <property type="entry name" value="cyt_tran_rel"/>
    <property type="match status" value="1"/>
</dbReference>
<keyword evidence="2 9" id="KW-0808">Transferase</keyword>
<evidence type="ECO:0000313" key="9">
    <source>
        <dbReference type="EMBL" id="HGW91333.1"/>
    </source>
</evidence>
<accession>A0A7C4U6I4</accession>
<dbReference type="Gene3D" id="3.40.50.620">
    <property type="entry name" value="HUPs"/>
    <property type="match status" value="1"/>
</dbReference>
<comment type="catalytic activity">
    <reaction evidence="7">
        <text>D-glycero-beta-D-manno-heptose 1-phosphate + ATP + H(+) = ADP-D-glycero-beta-D-manno-heptose + diphosphate</text>
        <dbReference type="Rhea" id="RHEA:27465"/>
        <dbReference type="ChEBI" id="CHEBI:15378"/>
        <dbReference type="ChEBI" id="CHEBI:30616"/>
        <dbReference type="ChEBI" id="CHEBI:33019"/>
        <dbReference type="ChEBI" id="CHEBI:59967"/>
        <dbReference type="ChEBI" id="CHEBI:61593"/>
        <dbReference type="EC" id="2.7.7.70"/>
    </reaction>
</comment>
<keyword evidence="5" id="KW-0067">ATP-binding</keyword>
<evidence type="ECO:0000259" key="8">
    <source>
        <dbReference type="Pfam" id="PF01467"/>
    </source>
</evidence>
<organism evidence="9">
    <name type="scientific">candidate division WOR-3 bacterium</name>
    <dbReference type="NCBI Taxonomy" id="2052148"/>
    <lineage>
        <taxon>Bacteria</taxon>
        <taxon>Bacteria division WOR-3</taxon>
    </lineage>
</organism>
<dbReference type="EMBL" id="DTHG01000027">
    <property type="protein sequence ID" value="HGW91333.1"/>
    <property type="molecule type" value="Genomic_DNA"/>
</dbReference>
<dbReference type="InterPro" id="IPR050385">
    <property type="entry name" value="Archaeal_FAD_synthase"/>
</dbReference>
<dbReference type="AlphaFoldDB" id="A0A7C4U6I4"/>
<dbReference type="GO" id="GO:0005975">
    <property type="term" value="P:carbohydrate metabolic process"/>
    <property type="evidence" value="ECO:0007669"/>
    <property type="project" value="InterPro"/>
</dbReference>
<evidence type="ECO:0000256" key="7">
    <source>
        <dbReference type="ARBA" id="ARBA00047428"/>
    </source>
</evidence>
<dbReference type="GO" id="GO:0016773">
    <property type="term" value="F:phosphotransferase activity, alcohol group as acceptor"/>
    <property type="evidence" value="ECO:0007669"/>
    <property type="project" value="InterPro"/>
</dbReference>
<dbReference type="NCBIfam" id="TIGR02199">
    <property type="entry name" value="rfaE_dom_II"/>
    <property type="match status" value="1"/>
</dbReference>
<sequence length="148" mass="17207">MSIKFIEEERRKNKKIVFTNGCFDIIHIGHIELLRFCKENGDFLVVGINTDESIKKIKGTKRPIFPLEERKKILESIRYVDIVIPFDEETPINLIKEVRPDVLVKGGDWKENEIVGADFVKSYGGRVLIFPYIHGRSTTKIIEKMEML</sequence>
<dbReference type="InterPro" id="IPR004821">
    <property type="entry name" value="Cyt_trans-like"/>
</dbReference>
<dbReference type="SUPFAM" id="SSF52374">
    <property type="entry name" value="Nucleotidylyl transferase"/>
    <property type="match status" value="1"/>
</dbReference>
<gene>
    <name evidence="9" type="primary">rfaE2</name>
    <name evidence="9" type="ORF">ENV67_02175</name>
</gene>
<keyword evidence="6" id="KW-0119">Carbohydrate metabolism</keyword>
<comment type="caution">
    <text evidence="9">The sequence shown here is derived from an EMBL/GenBank/DDBJ whole genome shotgun (WGS) entry which is preliminary data.</text>
</comment>
<evidence type="ECO:0000256" key="2">
    <source>
        <dbReference type="ARBA" id="ARBA00022679"/>
    </source>
</evidence>
<proteinExistence type="predicted"/>
<keyword evidence="4" id="KW-0547">Nucleotide-binding</keyword>
<name>A0A7C4U6I4_UNCW3</name>
<evidence type="ECO:0000256" key="6">
    <source>
        <dbReference type="ARBA" id="ARBA00023277"/>
    </source>
</evidence>
<feature type="domain" description="Cytidyltransferase-like" evidence="8">
    <location>
        <begin position="18"/>
        <end position="112"/>
    </location>
</feature>
<dbReference type="PANTHER" id="PTHR43793:SF2">
    <property type="entry name" value="BIFUNCTIONAL PROTEIN HLDE"/>
    <property type="match status" value="1"/>
</dbReference>
<protein>
    <recommendedName>
        <fullName evidence="1">D-glycero-beta-D-manno-heptose 1-phosphate adenylyltransferase</fullName>
        <ecNumber evidence="1">2.7.7.70</ecNumber>
    </recommendedName>
</protein>
<evidence type="ECO:0000256" key="5">
    <source>
        <dbReference type="ARBA" id="ARBA00022840"/>
    </source>
</evidence>